<keyword evidence="1" id="KW-0812">Transmembrane</keyword>
<evidence type="ECO:0000313" key="3">
    <source>
        <dbReference type="Proteomes" id="UP000461595"/>
    </source>
</evidence>
<evidence type="ECO:0000313" key="2">
    <source>
        <dbReference type="EMBL" id="MVX58890.1"/>
    </source>
</evidence>
<dbReference type="EMBL" id="WSRS01000030">
    <property type="protein sequence ID" value="MVX58890.1"/>
    <property type="molecule type" value="Genomic_DNA"/>
</dbReference>
<dbReference type="OrthoDB" id="2237209at2"/>
<proteinExistence type="predicted"/>
<dbReference type="NCBIfam" id="TIGR02327">
    <property type="entry name" value="int_mem_ywzB"/>
    <property type="match status" value="1"/>
</dbReference>
<evidence type="ECO:0000256" key="1">
    <source>
        <dbReference type="SAM" id="Phobius"/>
    </source>
</evidence>
<protein>
    <submittedName>
        <fullName evidence="2">DUF1146 domain-containing protein</fullName>
    </submittedName>
</protein>
<feature type="transmembrane region" description="Helical" evidence="1">
    <location>
        <begin position="47"/>
        <end position="67"/>
    </location>
</feature>
<reference evidence="2 3" key="1">
    <citation type="submission" date="2019-12" db="EMBL/GenBank/DDBJ databases">
        <title>Microbes associate with the intestines of laboratory mice.</title>
        <authorList>
            <person name="Navarre W."/>
            <person name="Wong E."/>
        </authorList>
    </citation>
    <scope>NUCLEOTIDE SEQUENCE [LARGE SCALE GENOMIC DNA]</scope>
    <source>
        <strain evidence="2 3">NM51_B2-22</strain>
    </source>
</reference>
<dbReference type="AlphaFoldDB" id="A0A7X3G851"/>
<keyword evidence="1" id="KW-0472">Membrane</keyword>
<gene>
    <name evidence="2" type="ORF">E5983_04405</name>
</gene>
<comment type="caution">
    <text evidence="2">The sequence shown here is derived from an EMBL/GenBank/DDBJ whole genome shotgun (WGS) entry which is preliminary data.</text>
</comment>
<dbReference type="RefSeq" id="WP_160332701.1">
    <property type="nucleotide sequence ID" value="NZ_JAOBSU010000023.1"/>
</dbReference>
<sequence>MNNQLVVVASHLCFIYLTHRLLGELVAWDKWLRITPENTRKAQVLHLLLSIALGFLVSSFFLSLVSLSQSLRTLVE</sequence>
<keyword evidence="1" id="KW-1133">Transmembrane helix</keyword>
<dbReference type="InterPro" id="IPR009526">
    <property type="entry name" value="DUF1146"/>
</dbReference>
<dbReference type="Pfam" id="PF06612">
    <property type="entry name" value="DUF1146"/>
    <property type="match status" value="1"/>
</dbReference>
<name>A0A7X3G851_9STRE</name>
<dbReference type="Proteomes" id="UP000461595">
    <property type="component" value="Unassembled WGS sequence"/>
</dbReference>
<accession>A0A7X3G851</accession>
<organism evidence="2 3">
    <name type="scientific">Streptococcus danieliae</name>
    <dbReference type="NCBI Taxonomy" id="747656"/>
    <lineage>
        <taxon>Bacteria</taxon>
        <taxon>Bacillati</taxon>
        <taxon>Bacillota</taxon>
        <taxon>Bacilli</taxon>
        <taxon>Lactobacillales</taxon>
        <taxon>Streptococcaceae</taxon>
        <taxon>Streptococcus</taxon>
    </lineage>
</organism>